<dbReference type="Proteomes" id="UP000266234">
    <property type="component" value="Unassembled WGS sequence"/>
</dbReference>
<evidence type="ECO:0000313" key="2">
    <source>
        <dbReference type="Proteomes" id="UP000266234"/>
    </source>
</evidence>
<dbReference type="AlphaFoldDB" id="A0A395S6Y8"/>
<dbReference type="EMBL" id="PXOG01000197">
    <property type="protein sequence ID" value="RGP68176.1"/>
    <property type="molecule type" value="Genomic_DNA"/>
</dbReference>
<reference evidence="1 2" key="1">
    <citation type="journal article" date="2018" name="PLoS Pathog.">
        <title>Evolution of structural diversity of trichothecenes, a family of toxins produced by plant pathogenic and entomopathogenic fungi.</title>
        <authorList>
            <person name="Proctor R.H."/>
            <person name="McCormick S.P."/>
            <person name="Kim H.S."/>
            <person name="Cardoza R.E."/>
            <person name="Stanley A.M."/>
            <person name="Lindo L."/>
            <person name="Kelly A."/>
            <person name="Brown D.W."/>
            <person name="Lee T."/>
            <person name="Vaughan M.M."/>
            <person name="Alexander N.J."/>
            <person name="Busman M."/>
            <person name="Gutierrez S."/>
        </authorList>
    </citation>
    <scope>NUCLEOTIDE SEQUENCE [LARGE SCALE GENOMIC DNA]</scope>
    <source>
        <strain evidence="1 2">NRRL 20695</strain>
    </source>
</reference>
<evidence type="ECO:0000313" key="1">
    <source>
        <dbReference type="EMBL" id="RGP68176.1"/>
    </source>
</evidence>
<organism evidence="1 2">
    <name type="scientific">Fusarium longipes</name>
    <dbReference type="NCBI Taxonomy" id="694270"/>
    <lineage>
        <taxon>Eukaryota</taxon>
        <taxon>Fungi</taxon>
        <taxon>Dikarya</taxon>
        <taxon>Ascomycota</taxon>
        <taxon>Pezizomycotina</taxon>
        <taxon>Sordariomycetes</taxon>
        <taxon>Hypocreomycetidae</taxon>
        <taxon>Hypocreales</taxon>
        <taxon>Nectriaceae</taxon>
        <taxon>Fusarium</taxon>
    </lineage>
</organism>
<sequence>MNVMTTVYTNADGPMCSVKKSTAPKNANSTQIALPVTTTAAPMHQNHWSPIYFIPVNKRRVVLYGSATLISRSPTDCIGLTKDVSRRSWPHNLEFHCHFRPDREDYVPLTDLLYWVVDDFGTSRVKLWIADTYYKTDRVSGQAKQKIIEALEQFLSYSKSNTTLILPSCFKPSTKKLKIPSSGKVTFRFLEYSNSKTEAKLTGLADVGNGHQDSD</sequence>
<name>A0A395S6Y8_9HYPO</name>
<dbReference type="OrthoDB" id="5082323at2759"/>
<proteinExistence type="predicted"/>
<gene>
    <name evidence="1" type="ORF">FLONG3_8251</name>
</gene>
<comment type="caution">
    <text evidence="1">The sequence shown here is derived from an EMBL/GenBank/DDBJ whole genome shotgun (WGS) entry which is preliminary data.</text>
</comment>
<keyword evidence="2" id="KW-1185">Reference proteome</keyword>
<accession>A0A395S6Y8</accession>
<protein>
    <submittedName>
        <fullName evidence="1">Uncharacterized protein</fullName>
    </submittedName>
</protein>